<evidence type="ECO:0000256" key="3">
    <source>
        <dbReference type="ARBA" id="ARBA00022741"/>
    </source>
</evidence>
<protein>
    <submittedName>
        <fullName evidence="6">ABC transporter-like protein</fullName>
        <ecNumber evidence="6">3.6.3.29</ecNumber>
    </submittedName>
</protein>
<dbReference type="GO" id="GO:0016887">
    <property type="term" value="F:ATP hydrolysis activity"/>
    <property type="evidence" value="ECO:0007669"/>
    <property type="project" value="InterPro"/>
</dbReference>
<keyword evidence="2" id="KW-0813">Transport</keyword>
<dbReference type="InterPro" id="IPR003439">
    <property type="entry name" value="ABC_transporter-like_ATP-bd"/>
</dbReference>
<proteinExistence type="inferred from homology"/>
<keyword evidence="6" id="KW-0378">Hydrolase</keyword>
<dbReference type="eggNOG" id="COG1131">
    <property type="taxonomic scope" value="Bacteria"/>
</dbReference>
<dbReference type="SUPFAM" id="SSF52540">
    <property type="entry name" value="P-loop containing nucleoside triphosphate hydrolases"/>
    <property type="match status" value="1"/>
</dbReference>
<dbReference type="EC" id="3.6.3.29" evidence="6"/>
<evidence type="ECO:0000256" key="4">
    <source>
        <dbReference type="ARBA" id="ARBA00022840"/>
    </source>
</evidence>
<evidence type="ECO:0000259" key="5">
    <source>
        <dbReference type="PROSITE" id="PS50893"/>
    </source>
</evidence>
<dbReference type="STRING" id="1688.BCUN_1064"/>
<dbReference type="PANTHER" id="PTHR43335">
    <property type="entry name" value="ABC TRANSPORTER, ATP-BINDING PROTEIN"/>
    <property type="match status" value="1"/>
</dbReference>
<evidence type="ECO:0000313" key="7">
    <source>
        <dbReference type="Proteomes" id="UP000029067"/>
    </source>
</evidence>
<feature type="domain" description="ABC transporter" evidence="5">
    <location>
        <begin position="4"/>
        <end position="230"/>
    </location>
</feature>
<evidence type="ECO:0000256" key="1">
    <source>
        <dbReference type="ARBA" id="ARBA00005417"/>
    </source>
</evidence>
<dbReference type="Pfam" id="PF00005">
    <property type="entry name" value="ABC_tran"/>
    <property type="match status" value="1"/>
</dbReference>
<name>A0A087B2P8_9BIFI</name>
<comment type="similarity">
    <text evidence="1">Belongs to the ABC transporter superfamily.</text>
</comment>
<dbReference type="SMART" id="SM00382">
    <property type="entry name" value="AAA"/>
    <property type="match status" value="1"/>
</dbReference>
<dbReference type="PROSITE" id="PS50893">
    <property type="entry name" value="ABC_TRANSPORTER_2"/>
    <property type="match status" value="1"/>
</dbReference>
<dbReference type="PANTHER" id="PTHR43335:SF2">
    <property type="entry name" value="ABC TRANSPORTER, ATP-BINDING PROTEIN"/>
    <property type="match status" value="1"/>
</dbReference>
<dbReference type="InterPro" id="IPR027417">
    <property type="entry name" value="P-loop_NTPase"/>
</dbReference>
<evidence type="ECO:0000313" key="6">
    <source>
        <dbReference type="EMBL" id="KFI65298.1"/>
    </source>
</evidence>
<dbReference type="RefSeq" id="WP_160257648.1">
    <property type="nucleotide sequence ID" value="NZ_JGYV01000002.1"/>
</dbReference>
<dbReference type="EMBL" id="JGYV01000002">
    <property type="protein sequence ID" value="KFI65298.1"/>
    <property type="molecule type" value="Genomic_DNA"/>
</dbReference>
<organism evidence="6 7">
    <name type="scientific">Bifidobacterium cuniculi</name>
    <dbReference type="NCBI Taxonomy" id="1688"/>
    <lineage>
        <taxon>Bacteria</taxon>
        <taxon>Bacillati</taxon>
        <taxon>Actinomycetota</taxon>
        <taxon>Actinomycetes</taxon>
        <taxon>Bifidobacteriales</taxon>
        <taxon>Bifidobacteriaceae</taxon>
        <taxon>Bifidobacterium</taxon>
    </lineage>
</organism>
<reference evidence="6 7" key="1">
    <citation type="submission" date="2014-03" db="EMBL/GenBank/DDBJ databases">
        <title>Genomics of Bifidobacteria.</title>
        <authorList>
            <person name="Ventura M."/>
            <person name="Milani C."/>
            <person name="Lugli G.A."/>
        </authorList>
    </citation>
    <scope>NUCLEOTIDE SEQUENCE [LARGE SCALE GENOMIC DNA]</scope>
    <source>
        <strain evidence="6 7">LMG 10738</strain>
    </source>
</reference>
<sequence>MSSLLIRGIDVAYGHAFRLGPFDLDLPMGITCLLGHNGAGKTTLMRTLAGMPDADAAKPVVSRDGAPLARSALRIGYMPQETVLPKSARCKDFLEYVAWLQKVPVSTRDQVVAQSLEAVDLSNRVRSRIGSLSGGMRRRLLLASACLGNPDLLLLDEPTVGLDPQQRTAMLEYVRDIGTGTHCLMSTHLLEDVVCVADTVVLLESGQLVRQTRMDDLLEGAEATSADRLRQWMEEG</sequence>
<keyword evidence="3" id="KW-0547">Nucleotide-binding</keyword>
<evidence type="ECO:0000256" key="2">
    <source>
        <dbReference type="ARBA" id="ARBA00022448"/>
    </source>
</evidence>
<dbReference type="Proteomes" id="UP000029067">
    <property type="component" value="Unassembled WGS sequence"/>
</dbReference>
<keyword evidence="7" id="KW-1185">Reference proteome</keyword>
<gene>
    <name evidence="6" type="ORF">BCUN_1064</name>
</gene>
<comment type="caution">
    <text evidence="6">The sequence shown here is derived from an EMBL/GenBank/DDBJ whole genome shotgun (WGS) entry which is preliminary data.</text>
</comment>
<dbReference type="OrthoDB" id="9804819at2"/>
<accession>A0A087B2P8</accession>
<dbReference type="Gene3D" id="3.40.50.300">
    <property type="entry name" value="P-loop containing nucleotide triphosphate hydrolases"/>
    <property type="match status" value="1"/>
</dbReference>
<dbReference type="GO" id="GO:0005524">
    <property type="term" value="F:ATP binding"/>
    <property type="evidence" value="ECO:0007669"/>
    <property type="project" value="UniProtKB-KW"/>
</dbReference>
<dbReference type="AlphaFoldDB" id="A0A087B2P8"/>
<keyword evidence="4" id="KW-0067">ATP-binding</keyword>
<dbReference type="InterPro" id="IPR003593">
    <property type="entry name" value="AAA+_ATPase"/>
</dbReference>